<gene>
    <name evidence="6" type="ORF">PDE_06197</name>
</gene>
<dbReference type="Proteomes" id="UP000019376">
    <property type="component" value="Unassembled WGS sequence"/>
</dbReference>
<evidence type="ECO:0000313" key="6">
    <source>
        <dbReference type="EMBL" id="EPS31242.1"/>
    </source>
</evidence>
<dbReference type="Pfam" id="PF17667">
    <property type="entry name" value="Pkinase_fungal"/>
    <property type="match status" value="1"/>
</dbReference>
<dbReference type="PROSITE" id="PS00109">
    <property type="entry name" value="PROTEIN_KINASE_TYR"/>
    <property type="match status" value="1"/>
</dbReference>
<dbReference type="EMBL" id="KB644413">
    <property type="protein sequence ID" value="EPS31242.1"/>
    <property type="molecule type" value="Genomic_DNA"/>
</dbReference>
<feature type="region of interest" description="Disordered" evidence="4">
    <location>
        <begin position="439"/>
        <end position="479"/>
    </location>
</feature>
<comment type="catalytic activity">
    <reaction evidence="2">
        <text>L-threonyl-[protein] + ATP = O-phospho-L-threonyl-[protein] + ADP + H(+)</text>
        <dbReference type="Rhea" id="RHEA:46608"/>
        <dbReference type="Rhea" id="RHEA-COMP:11060"/>
        <dbReference type="Rhea" id="RHEA-COMP:11605"/>
        <dbReference type="ChEBI" id="CHEBI:15378"/>
        <dbReference type="ChEBI" id="CHEBI:30013"/>
        <dbReference type="ChEBI" id="CHEBI:30616"/>
        <dbReference type="ChEBI" id="CHEBI:61977"/>
        <dbReference type="ChEBI" id="CHEBI:456216"/>
        <dbReference type="EC" id="2.7.11.1"/>
    </reaction>
</comment>
<dbReference type="eggNOG" id="ENOG502S5WB">
    <property type="taxonomic scope" value="Eukaryota"/>
</dbReference>
<dbReference type="Gene3D" id="1.10.510.10">
    <property type="entry name" value="Transferase(Phosphotransferase) domain 1"/>
    <property type="match status" value="1"/>
</dbReference>
<dbReference type="AlphaFoldDB" id="S8B905"/>
<dbReference type="InterPro" id="IPR008266">
    <property type="entry name" value="Tyr_kinase_AS"/>
</dbReference>
<protein>
    <recommendedName>
        <fullName evidence="1">non-specific serine/threonine protein kinase</fullName>
        <ecNumber evidence="1">2.7.11.1</ecNumber>
    </recommendedName>
</protein>
<evidence type="ECO:0000256" key="4">
    <source>
        <dbReference type="SAM" id="MobiDB-lite"/>
    </source>
</evidence>
<evidence type="ECO:0000313" key="7">
    <source>
        <dbReference type="Proteomes" id="UP000019376"/>
    </source>
</evidence>
<sequence>MRSALLQLIYAVASDNIDLDRIKPLLKAAFTDTSTDEQIWELVDLLATESTPLPRAITSSSSSTSIQQTLWLHNTSSFANSSEYRQNVDRILKLVLGPLYVGLPQFQSTFFGRVHGLQVASQALFERWREGDNALFANGWNGWPKDTSQEDVLSWLVDLIEKLTTFSADKSPGTAPLRRPLAQPQKPIQGSTGERKLDIEFVSVATAAKDTRCQWSQIIIPGQLKSNPAADTAAKAWLDLGRYAREVLAAQDTRRFVLGFTLCESVMRIWAFDRLGGVASEQFDINEDGLHFVSTILGFMWMSETDCGFDPTITIQNGRRMIEIERNGQTERLVLDSVLERAPCIAGRATTCWKAYRETDPQIPLVVKDSWQYTERDEEGELLQEATERGVINVARYYHHSAVRVRGQPDDVRDNIRGELDIRTARNYRPERSALLIDTSAFNAPRKGRNGGRTGTKRFSSQTGASLPPTKRSYSASSTKLRCNSLPNRVHLRVIVRDFGKPIYKASSHTALLAALEGCIVGHQSLQRAGILHRDVSINNLMINENQENPSWPSFPIDLDLAIKEQRVSVTGASGKTGTRAFMAIGSLLGEKHSFMHDLESFFWVFSWICIHYEGSGVGRVVGRFDKWNYADIEELAGMKKDEISDEADFVRFATDCFTVYYRPLISCVNALRKVVFPHGMRWSKEDPGLYSRMTEILRGAQTDMPQPVKGSNLS</sequence>
<evidence type="ECO:0000256" key="1">
    <source>
        <dbReference type="ARBA" id="ARBA00012513"/>
    </source>
</evidence>
<dbReference type="STRING" id="933388.S8B905"/>
<dbReference type="PANTHER" id="PTHR38248">
    <property type="entry name" value="FUNK1 6"/>
    <property type="match status" value="1"/>
</dbReference>
<dbReference type="SUPFAM" id="SSF56112">
    <property type="entry name" value="Protein kinase-like (PK-like)"/>
    <property type="match status" value="1"/>
</dbReference>
<evidence type="ECO:0000256" key="3">
    <source>
        <dbReference type="ARBA" id="ARBA00048679"/>
    </source>
</evidence>
<dbReference type="PhylomeDB" id="S8B905"/>
<dbReference type="InterPro" id="IPR011009">
    <property type="entry name" value="Kinase-like_dom_sf"/>
</dbReference>
<evidence type="ECO:0000256" key="2">
    <source>
        <dbReference type="ARBA" id="ARBA00047899"/>
    </source>
</evidence>
<proteinExistence type="predicted"/>
<organism evidence="6 7">
    <name type="scientific">Penicillium oxalicum (strain 114-2 / CGMCC 5302)</name>
    <name type="common">Penicillium decumbens</name>
    <dbReference type="NCBI Taxonomy" id="933388"/>
    <lineage>
        <taxon>Eukaryota</taxon>
        <taxon>Fungi</taxon>
        <taxon>Dikarya</taxon>
        <taxon>Ascomycota</taxon>
        <taxon>Pezizomycotina</taxon>
        <taxon>Eurotiomycetes</taxon>
        <taxon>Eurotiomycetidae</taxon>
        <taxon>Eurotiales</taxon>
        <taxon>Aspergillaceae</taxon>
        <taxon>Penicillium</taxon>
    </lineage>
</organism>
<feature type="region of interest" description="Disordered" evidence="4">
    <location>
        <begin position="171"/>
        <end position="191"/>
    </location>
</feature>
<keyword evidence="7" id="KW-1185">Reference proteome</keyword>
<evidence type="ECO:0000259" key="5">
    <source>
        <dbReference type="Pfam" id="PF17667"/>
    </source>
</evidence>
<dbReference type="InterPro" id="IPR040976">
    <property type="entry name" value="Pkinase_fungal"/>
</dbReference>
<feature type="domain" description="Fungal-type protein kinase" evidence="5">
    <location>
        <begin position="197"/>
        <end position="610"/>
    </location>
</feature>
<comment type="catalytic activity">
    <reaction evidence="3">
        <text>L-seryl-[protein] + ATP = O-phospho-L-seryl-[protein] + ADP + H(+)</text>
        <dbReference type="Rhea" id="RHEA:17989"/>
        <dbReference type="Rhea" id="RHEA-COMP:9863"/>
        <dbReference type="Rhea" id="RHEA-COMP:11604"/>
        <dbReference type="ChEBI" id="CHEBI:15378"/>
        <dbReference type="ChEBI" id="CHEBI:29999"/>
        <dbReference type="ChEBI" id="CHEBI:30616"/>
        <dbReference type="ChEBI" id="CHEBI:83421"/>
        <dbReference type="ChEBI" id="CHEBI:456216"/>
        <dbReference type="EC" id="2.7.11.1"/>
    </reaction>
</comment>
<dbReference type="EC" id="2.7.11.1" evidence="1"/>
<dbReference type="HOGENOM" id="CLU_005513_5_0_1"/>
<dbReference type="PANTHER" id="PTHR38248:SF2">
    <property type="entry name" value="FUNK1 11"/>
    <property type="match status" value="1"/>
</dbReference>
<accession>S8B905</accession>
<reference evidence="6 7" key="1">
    <citation type="journal article" date="2013" name="PLoS ONE">
        <title>Genomic and secretomic analyses reveal unique features of the lignocellulolytic enzyme system of Penicillium decumbens.</title>
        <authorList>
            <person name="Liu G."/>
            <person name="Zhang L."/>
            <person name="Wei X."/>
            <person name="Zou G."/>
            <person name="Qin Y."/>
            <person name="Ma L."/>
            <person name="Li J."/>
            <person name="Zheng H."/>
            <person name="Wang S."/>
            <person name="Wang C."/>
            <person name="Xun L."/>
            <person name="Zhao G.-P."/>
            <person name="Zhou Z."/>
            <person name="Qu Y."/>
        </authorList>
    </citation>
    <scope>NUCLEOTIDE SEQUENCE [LARGE SCALE GENOMIC DNA]</scope>
    <source>
        <strain evidence="7">114-2 / CGMCC 5302</strain>
    </source>
</reference>
<dbReference type="OrthoDB" id="5584477at2759"/>
<name>S8B905_PENO1</name>
<dbReference type="GO" id="GO:0004674">
    <property type="term" value="F:protein serine/threonine kinase activity"/>
    <property type="evidence" value="ECO:0007669"/>
    <property type="project" value="UniProtKB-EC"/>
</dbReference>